<protein>
    <recommendedName>
        <fullName evidence="2">Dermonecrotic toxin N-terminal domain-containing protein</fullName>
    </recommendedName>
</protein>
<dbReference type="AlphaFoldDB" id="A0A6M0D7G9"/>
<evidence type="ECO:0000256" key="1">
    <source>
        <dbReference type="SAM" id="MobiDB-lite"/>
    </source>
</evidence>
<dbReference type="Proteomes" id="UP000480410">
    <property type="component" value="Unassembled WGS sequence"/>
</dbReference>
<accession>A0A6M0D7G9</accession>
<proteinExistence type="predicted"/>
<organism evidence="3 4">
    <name type="scientific">Pseudomonas brassicae</name>
    <dbReference type="NCBI Taxonomy" id="2708063"/>
    <lineage>
        <taxon>Bacteria</taxon>
        <taxon>Pseudomonadati</taxon>
        <taxon>Pseudomonadota</taxon>
        <taxon>Gammaproteobacteria</taxon>
        <taxon>Pseudomonadales</taxon>
        <taxon>Pseudomonadaceae</taxon>
        <taxon>Pseudomonas</taxon>
    </lineage>
</organism>
<gene>
    <name evidence="3" type="ORF">G3435_26070</name>
</gene>
<dbReference type="EMBL" id="JAAHBV010000840">
    <property type="protein sequence ID" value="NER62470.1"/>
    <property type="molecule type" value="Genomic_DNA"/>
</dbReference>
<dbReference type="Pfam" id="PF20178">
    <property type="entry name" value="ToxA_N"/>
    <property type="match status" value="1"/>
</dbReference>
<reference evidence="3 4" key="1">
    <citation type="submission" date="2020-02" db="EMBL/GenBank/DDBJ databases">
        <title>Broccoli isolated Pseudomonas sp.</title>
        <authorList>
            <person name="Fujikawa T."/>
            <person name="Sawada H."/>
        </authorList>
    </citation>
    <scope>NUCLEOTIDE SEQUENCE [LARGE SCALE GENOMIC DNA]</scope>
    <source>
        <strain evidence="3 4">MAFF212428</strain>
    </source>
</reference>
<evidence type="ECO:0000313" key="4">
    <source>
        <dbReference type="Proteomes" id="UP000480410"/>
    </source>
</evidence>
<comment type="caution">
    <text evidence="3">The sequence shown here is derived from an EMBL/GenBank/DDBJ whole genome shotgun (WGS) entry which is preliminary data.</text>
</comment>
<evidence type="ECO:0000259" key="2">
    <source>
        <dbReference type="Pfam" id="PF20178"/>
    </source>
</evidence>
<sequence>MRCACARTAQLAQPGERRRAVRLPAGLGRQPVAEPIAAGLPVRPAVYSRLRQGPRQARLDQDFAAGRYPADELFVTTTRWITALPPPGEVPSGDGAASVRHRQTLIEYALNHYRDWDHAITAIELKGDMTLPARIDAAYLHALVRELDLGAGYQQLLEQRLAPSHPDYPKRLVLFCRQLPGQLLEAAWRARLKGELSATAVDCIRAVLEQPDATARGLQPAPAAQLLPLELIADSDMPPDTVPGIYLFMHQGPTPGPVVMYIPYEADGMFRSFSSPARPAAIRAQDRARAPAGAGAGAPGRRPAHTL</sequence>
<feature type="region of interest" description="Disordered" evidence="1">
    <location>
        <begin position="280"/>
        <end position="307"/>
    </location>
</feature>
<evidence type="ECO:0000313" key="3">
    <source>
        <dbReference type="EMBL" id="NER62470.1"/>
    </source>
</evidence>
<feature type="domain" description="Dermonecrotic toxin N-terminal" evidence="2">
    <location>
        <begin position="56"/>
        <end position="277"/>
    </location>
</feature>
<dbReference type="InterPro" id="IPR046673">
    <property type="entry name" value="ToxA_N"/>
</dbReference>
<name>A0A6M0D7G9_9PSED</name>